<dbReference type="Pfam" id="PF04520">
    <property type="entry name" value="Senescence_reg"/>
    <property type="match status" value="1"/>
</dbReference>
<feature type="compositionally biased region" description="Basic and acidic residues" evidence="2">
    <location>
        <begin position="70"/>
        <end position="79"/>
    </location>
</feature>
<accession>A0A7C8YBN1</accession>
<evidence type="ECO:0000256" key="2">
    <source>
        <dbReference type="SAM" id="MobiDB-lite"/>
    </source>
</evidence>
<name>A0A7C8YBN1_OPUST</name>
<dbReference type="AlphaFoldDB" id="A0A7C8YBN1"/>
<dbReference type="PANTHER" id="PTHR46525:SF18">
    <property type="entry name" value="SENESCENCE REGULATOR S40"/>
    <property type="match status" value="1"/>
</dbReference>
<dbReference type="GO" id="GO:0010150">
    <property type="term" value="P:leaf senescence"/>
    <property type="evidence" value="ECO:0007669"/>
    <property type="project" value="UniProtKB-ARBA"/>
</dbReference>
<evidence type="ECO:0000313" key="3">
    <source>
        <dbReference type="EMBL" id="MBA4614351.1"/>
    </source>
</evidence>
<dbReference type="EMBL" id="GISG01002058">
    <property type="protein sequence ID" value="MBA4614351.1"/>
    <property type="molecule type" value="Transcribed_RNA"/>
</dbReference>
<sequence>MAKGRRSTSIQSDRILGLGNYNYNHGRHHDESEFGEEEVWSMVEDLRDHHGRHQNQRGTFGGEWNARATESGRARRAEPHVGGLSLAFDQETTTSSSRIMHQFSGNGGGPRGGRHVATSAPVNVPDWSKILRGHSAESMHDSDEDDRVGDSGMEPPHEYLARSRQMNAMSVFEGVGRTLKGRDMSRVRDAVWSQTGFEG</sequence>
<reference evidence="3" key="2">
    <citation type="submission" date="2020-07" db="EMBL/GenBank/DDBJ databases">
        <authorList>
            <person name="Vera ALvarez R."/>
            <person name="Arias-Moreno D.M."/>
            <person name="Jimenez-Jacinto V."/>
            <person name="Jimenez-Bremont J.F."/>
            <person name="Swaminathan K."/>
            <person name="Moose S.P."/>
            <person name="Guerrero-Gonzalez M.L."/>
            <person name="Marino-Ramirez L."/>
            <person name="Landsman D."/>
            <person name="Rodriguez-Kessler M."/>
            <person name="Delgado-Sanchez P."/>
        </authorList>
    </citation>
    <scope>NUCLEOTIDE SEQUENCE</scope>
    <source>
        <tissue evidence="3">Cladode</tissue>
    </source>
</reference>
<feature type="region of interest" description="Disordered" evidence="2">
    <location>
        <begin position="51"/>
        <end position="80"/>
    </location>
</feature>
<protein>
    <recommendedName>
        <fullName evidence="4">Senescence regulator S40</fullName>
    </recommendedName>
</protein>
<feature type="region of interest" description="Disordered" evidence="2">
    <location>
        <begin position="135"/>
        <end position="156"/>
    </location>
</feature>
<evidence type="ECO:0008006" key="4">
    <source>
        <dbReference type="Google" id="ProtNLM"/>
    </source>
</evidence>
<proteinExistence type="inferred from homology"/>
<dbReference type="PANTHER" id="PTHR46525">
    <property type="entry name" value="EMB|CAB72159.1"/>
    <property type="match status" value="1"/>
</dbReference>
<organism evidence="3">
    <name type="scientific">Opuntia streptacantha</name>
    <name type="common">Prickly pear cactus</name>
    <name type="synonym">Opuntia cardona</name>
    <dbReference type="NCBI Taxonomy" id="393608"/>
    <lineage>
        <taxon>Eukaryota</taxon>
        <taxon>Viridiplantae</taxon>
        <taxon>Streptophyta</taxon>
        <taxon>Embryophyta</taxon>
        <taxon>Tracheophyta</taxon>
        <taxon>Spermatophyta</taxon>
        <taxon>Magnoliopsida</taxon>
        <taxon>eudicotyledons</taxon>
        <taxon>Gunneridae</taxon>
        <taxon>Pentapetalae</taxon>
        <taxon>Caryophyllales</taxon>
        <taxon>Cactineae</taxon>
        <taxon>Cactaceae</taxon>
        <taxon>Opuntioideae</taxon>
        <taxon>Opuntia</taxon>
    </lineage>
</organism>
<comment type="similarity">
    <text evidence="1">Belongs to the senescence regulator S40 family.</text>
</comment>
<reference evidence="3" key="1">
    <citation type="journal article" date="2013" name="J. Plant Res.">
        <title>Effect of fungi and light on seed germination of three Opuntia species from semiarid lands of central Mexico.</title>
        <authorList>
            <person name="Delgado-Sanchez P."/>
            <person name="Jimenez-Bremont J.F."/>
            <person name="Guerrero-Gonzalez Mde L."/>
            <person name="Flores J."/>
        </authorList>
    </citation>
    <scope>NUCLEOTIDE SEQUENCE</scope>
    <source>
        <tissue evidence="3">Cladode</tissue>
    </source>
</reference>
<dbReference type="InterPro" id="IPR007608">
    <property type="entry name" value="Senescence_reg_S40"/>
</dbReference>
<evidence type="ECO:0000256" key="1">
    <source>
        <dbReference type="ARBA" id="ARBA00034773"/>
    </source>
</evidence>